<sequence>MIARVFFFFIVVRVISVAMF</sequence>
<name>A0A2P2R1X1_RHIMU</name>
<dbReference type="EMBL" id="GGEC01092775">
    <property type="protein sequence ID" value="MBX73259.1"/>
    <property type="molecule type" value="Transcribed_RNA"/>
</dbReference>
<evidence type="ECO:0000313" key="1">
    <source>
        <dbReference type="EMBL" id="MBX73259.1"/>
    </source>
</evidence>
<dbReference type="AlphaFoldDB" id="A0A2P2R1X1"/>
<reference evidence="1" key="1">
    <citation type="submission" date="2018-02" db="EMBL/GenBank/DDBJ databases">
        <title>Rhizophora mucronata_Transcriptome.</title>
        <authorList>
            <person name="Meera S.P."/>
            <person name="Sreeshan A."/>
            <person name="Augustine A."/>
        </authorList>
    </citation>
    <scope>NUCLEOTIDE SEQUENCE</scope>
    <source>
        <tissue evidence="1">Leaf</tissue>
    </source>
</reference>
<proteinExistence type="predicted"/>
<accession>A0A2P2R1X1</accession>
<protein>
    <submittedName>
        <fullName evidence="1">Uncharacterized protein</fullName>
    </submittedName>
</protein>
<organism evidence="1">
    <name type="scientific">Rhizophora mucronata</name>
    <name type="common">Asiatic mangrove</name>
    <dbReference type="NCBI Taxonomy" id="61149"/>
    <lineage>
        <taxon>Eukaryota</taxon>
        <taxon>Viridiplantae</taxon>
        <taxon>Streptophyta</taxon>
        <taxon>Embryophyta</taxon>
        <taxon>Tracheophyta</taxon>
        <taxon>Spermatophyta</taxon>
        <taxon>Magnoliopsida</taxon>
        <taxon>eudicotyledons</taxon>
        <taxon>Gunneridae</taxon>
        <taxon>Pentapetalae</taxon>
        <taxon>rosids</taxon>
        <taxon>fabids</taxon>
        <taxon>Malpighiales</taxon>
        <taxon>Rhizophoraceae</taxon>
        <taxon>Rhizophora</taxon>
    </lineage>
</organism>